<gene>
    <name evidence="1" type="ORF">AVDCRST_MAG94-5364</name>
</gene>
<dbReference type="AlphaFoldDB" id="A0A6J4NJW5"/>
<sequence>MRTRHIEPMKNAVKQRVEEKTKQCITLYGATICSDGW</sequence>
<accession>A0A6J4NJW5</accession>
<protein>
    <submittedName>
        <fullName evidence="1">Uncharacterized protein</fullName>
    </submittedName>
</protein>
<reference evidence="1" key="1">
    <citation type="submission" date="2020-02" db="EMBL/GenBank/DDBJ databases">
        <authorList>
            <person name="Meier V. D."/>
        </authorList>
    </citation>
    <scope>NUCLEOTIDE SEQUENCE</scope>
    <source>
        <strain evidence="1">AVDCRST_MAG94</strain>
    </source>
</reference>
<feature type="non-terminal residue" evidence="1">
    <location>
        <position position="37"/>
    </location>
</feature>
<dbReference type="EMBL" id="CADCTY010001838">
    <property type="protein sequence ID" value="CAA9390246.1"/>
    <property type="molecule type" value="Genomic_DNA"/>
</dbReference>
<evidence type="ECO:0000313" key="1">
    <source>
        <dbReference type="EMBL" id="CAA9390246.1"/>
    </source>
</evidence>
<organism evidence="1">
    <name type="scientific">uncultured Leptolyngbya sp</name>
    <dbReference type="NCBI Taxonomy" id="332963"/>
    <lineage>
        <taxon>Bacteria</taxon>
        <taxon>Bacillati</taxon>
        <taxon>Cyanobacteriota</taxon>
        <taxon>Cyanophyceae</taxon>
        <taxon>Leptolyngbyales</taxon>
        <taxon>Leptolyngbyaceae</taxon>
        <taxon>Leptolyngbya group</taxon>
        <taxon>Leptolyngbya</taxon>
        <taxon>environmental samples</taxon>
    </lineage>
</organism>
<name>A0A6J4NJW5_9CYAN</name>
<proteinExistence type="predicted"/>